<comment type="similarity">
    <text evidence="2">Belongs to the GerABKC lipoprotein family.</text>
</comment>
<organism evidence="11 12">
    <name type="scientific">Clostridium amylolyticum</name>
    <dbReference type="NCBI Taxonomy" id="1121298"/>
    <lineage>
        <taxon>Bacteria</taxon>
        <taxon>Bacillati</taxon>
        <taxon>Bacillota</taxon>
        <taxon>Clostridia</taxon>
        <taxon>Eubacteriales</taxon>
        <taxon>Clostridiaceae</taxon>
        <taxon>Clostridium</taxon>
    </lineage>
</organism>
<evidence type="ECO:0000259" key="10">
    <source>
        <dbReference type="Pfam" id="PF25198"/>
    </source>
</evidence>
<evidence type="ECO:0000313" key="11">
    <source>
        <dbReference type="EMBL" id="SHJ46426.1"/>
    </source>
</evidence>
<dbReference type="AlphaFoldDB" id="A0A1M6JIB9"/>
<evidence type="ECO:0000259" key="9">
    <source>
        <dbReference type="Pfam" id="PF05504"/>
    </source>
</evidence>
<evidence type="ECO:0000256" key="3">
    <source>
        <dbReference type="ARBA" id="ARBA00022544"/>
    </source>
</evidence>
<name>A0A1M6JIB9_9CLOT</name>
<dbReference type="STRING" id="1121298.SAMN05444401_3112"/>
<dbReference type="EMBL" id="FQZO01000005">
    <property type="protein sequence ID" value="SHJ46426.1"/>
    <property type="molecule type" value="Genomic_DNA"/>
</dbReference>
<evidence type="ECO:0000256" key="4">
    <source>
        <dbReference type="ARBA" id="ARBA00022729"/>
    </source>
</evidence>
<accession>A0A1M6JIB9</accession>
<dbReference type="InterPro" id="IPR038501">
    <property type="entry name" value="Spore_GerAC_C_sf"/>
</dbReference>
<protein>
    <submittedName>
        <fullName evidence="11">Germination protein, Ger(X)C family</fullName>
    </submittedName>
</protein>
<evidence type="ECO:0000256" key="6">
    <source>
        <dbReference type="ARBA" id="ARBA00023139"/>
    </source>
</evidence>
<dbReference type="InterPro" id="IPR046953">
    <property type="entry name" value="Spore_GerAC-like_C"/>
</dbReference>
<dbReference type="Proteomes" id="UP000184080">
    <property type="component" value="Unassembled WGS sequence"/>
</dbReference>
<dbReference type="PANTHER" id="PTHR35789:SF1">
    <property type="entry name" value="SPORE GERMINATION PROTEIN B3"/>
    <property type="match status" value="1"/>
</dbReference>
<dbReference type="GO" id="GO:0009847">
    <property type="term" value="P:spore germination"/>
    <property type="evidence" value="ECO:0007669"/>
    <property type="project" value="InterPro"/>
</dbReference>
<dbReference type="Pfam" id="PF05504">
    <property type="entry name" value="Spore_GerAC"/>
    <property type="match status" value="1"/>
</dbReference>
<feature type="coiled-coil region" evidence="8">
    <location>
        <begin position="286"/>
        <end position="313"/>
    </location>
</feature>
<dbReference type="Gene3D" id="3.30.300.210">
    <property type="entry name" value="Nutrient germinant receptor protein C, domain 3"/>
    <property type="match status" value="1"/>
</dbReference>
<dbReference type="Pfam" id="PF25198">
    <property type="entry name" value="Spore_GerAC_N"/>
    <property type="match status" value="1"/>
</dbReference>
<dbReference type="RefSeq" id="WP_073008656.1">
    <property type="nucleotide sequence ID" value="NZ_FQZO01000005.1"/>
</dbReference>
<dbReference type="PANTHER" id="PTHR35789">
    <property type="entry name" value="SPORE GERMINATION PROTEIN B3"/>
    <property type="match status" value="1"/>
</dbReference>
<evidence type="ECO:0000256" key="2">
    <source>
        <dbReference type="ARBA" id="ARBA00007886"/>
    </source>
</evidence>
<gene>
    <name evidence="11" type="ORF">SAMN05444401_3112</name>
</gene>
<evidence type="ECO:0000256" key="1">
    <source>
        <dbReference type="ARBA" id="ARBA00004635"/>
    </source>
</evidence>
<keyword evidence="6" id="KW-0564">Palmitate</keyword>
<evidence type="ECO:0000256" key="8">
    <source>
        <dbReference type="SAM" id="Coils"/>
    </source>
</evidence>
<dbReference type="InterPro" id="IPR008844">
    <property type="entry name" value="Spore_GerAC-like"/>
</dbReference>
<comment type="subcellular location">
    <subcellularLocation>
        <location evidence="1">Membrane</location>
        <topology evidence="1">Lipid-anchor</topology>
    </subcellularLocation>
</comment>
<keyword evidence="3" id="KW-0309">Germination</keyword>
<keyword evidence="4" id="KW-0732">Signal</keyword>
<dbReference type="GO" id="GO:0016020">
    <property type="term" value="C:membrane"/>
    <property type="evidence" value="ECO:0007669"/>
    <property type="project" value="UniProtKB-SubCell"/>
</dbReference>
<keyword evidence="5" id="KW-0472">Membrane</keyword>
<evidence type="ECO:0000256" key="5">
    <source>
        <dbReference type="ARBA" id="ARBA00023136"/>
    </source>
</evidence>
<reference evidence="11 12" key="1">
    <citation type="submission" date="2016-11" db="EMBL/GenBank/DDBJ databases">
        <authorList>
            <person name="Jaros S."/>
            <person name="Januszkiewicz K."/>
            <person name="Wedrychowicz H."/>
        </authorList>
    </citation>
    <scope>NUCLEOTIDE SEQUENCE [LARGE SCALE GENOMIC DNA]</scope>
    <source>
        <strain evidence="11 12">DSM 21864</strain>
    </source>
</reference>
<keyword evidence="7" id="KW-0449">Lipoprotein</keyword>
<proteinExistence type="inferred from homology"/>
<keyword evidence="12" id="KW-1185">Reference proteome</keyword>
<feature type="domain" description="Spore germination protein N-terminal" evidence="10">
    <location>
        <begin position="24"/>
        <end position="187"/>
    </location>
</feature>
<evidence type="ECO:0000256" key="7">
    <source>
        <dbReference type="ARBA" id="ARBA00023288"/>
    </source>
</evidence>
<dbReference type="InterPro" id="IPR057336">
    <property type="entry name" value="GerAC_N"/>
</dbReference>
<dbReference type="NCBIfam" id="TIGR02887">
    <property type="entry name" value="spore_ger_x_C"/>
    <property type="match status" value="1"/>
</dbReference>
<feature type="domain" description="Spore germination GerAC-like C-terminal" evidence="9">
    <location>
        <begin position="209"/>
        <end position="360"/>
    </location>
</feature>
<sequence length="372" mass="42574">MNKKFRFSIMVLISMTILFSGCYNYKDINRVIFVTSMLIDLDENNNIVLYTDTIKPYRNTNESSEKGMRIIFKGEGKSLFEAERNLNLSSSYILNYTQNKAIIFSQKAAEAGLENYMDFLNRDQELVVRSYLFVYYGEIDRLMKLASNDEEYLGAFLNEVVNKMQTSPRTINLNLNDYLVTSKLGDGITIMSAVEVKKGVLRDNLELVGGAVINKEKLVDRMQISQGLSYNFLMNKVNRGTLEVTNPDDKKKIVTLEILNGKTKTDIKVEKDKVELIKTVKIRASIGDVQGKMVLSEENIKKLQENAENNIKKYGTMLFEEFKGKDLDIFNIKREIEMKYPNINIDSPLKKAELKIYPEVVIEGSSTILNAK</sequence>
<keyword evidence="8" id="KW-0175">Coiled coil</keyword>
<dbReference type="PROSITE" id="PS51257">
    <property type="entry name" value="PROKAR_LIPOPROTEIN"/>
    <property type="match status" value="1"/>
</dbReference>
<evidence type="ECO:0000313" key="12">
    <source>
        <dbReference type="Proteomes" id="UP000184080"/>
    </source>
</evidence>